<dbReference type="STRING" id="1592317.DPF_0493"/>
<dbReference type="AlphaFoldDB" id="A0A194AG90"/>
<comment type="caution">
    <text evidence="1">The sequence shown here is derived from an EMBL/GenBank/DDBJ whole genome shotgun (WGS) entry which is preliminary data.</text>
</comment>
<dbReference type="InterPro" id="IPR036102">
    <property type="entry name" value="OsmC/Ohrsf"/>
</dbReference>
<evidence type="ECO:0000313" key="1">
    <source>
        <dbReference type="EMBL" id="GAU07794.1"/>
    </source>
</evidence>
<name>A0A194AG90_9BACT</name>
<protein>
    <recommendedName>
        <fullName evidence="3">Osmotically inducible protein OsmC</fullName>
    </recommendedName>
</protein>
<dbReference type="RefSeq" id="WP_069857298.1">
    <property type="nucleotide sequence ID" value="NZ_BDFE01000007.1"/>
</dbReference>
<dbReference type="Pfam" id="PF02566">
    <property type="entry name" value="OsmC"/>
    <property type="match status" value="1"/>
</dbReference>
<dbReference type="InterPro" id="IPR003718">
    <property type="entry name" value="OsmC/Ohr_fam"/>
</dbReference>
<proteinExistence type="predicted"/>
<reference evidence="2" key="1">
    <citation type="submission" date="2016-06" db="EMBL/GenBank/DDBJ databases">
        <title>Draft genome sequence of Desulfoplanes formicivorans strain Pf12B.</title>
        <authorList>
            <person name="Watanabe M."/>
            <person name="Kojima H."/>
            <person name="Fukui M."/>
        </authorList>
    </citation>
    <scope>NUCLEOTIDE SEQUENCE [LARGE SCALE GENOMIC DNA]</scope>
    <source>
        <strain evidence="2">Pf12B</strain>
    </source>
</reference>
<keyword evidence="2" id="KW-1185">Reference proteome</keyword>
<dbReference type="InterPro" id="IPR015946">
    <property type="entry name" value="KH_dom-like_a/b"/>
</dbReference>
<sequence length="143" mass="16275">MSTVHFERLDENRDKFNVGAKAVPEIIMDFSSITPEERNQESMGSRMLCVAALSCYCNTMVNAFKRNNVEIKSLTGSATATKDKDEVNRTRYVELEINIEVGLDEKDREVFETVKENMLNGSLLTYSLEEGMEVDYNIEMKAV</sequence>
<dbReference type="SUPFAM" id="SSF82784">
    <property type="entry name" value="OsmC-like"/>
    <property type="match status" value="1"/>
</dbReference>
<evidence type="ECO:0008006" key="3">
    <source>
        <dbReference type="Google" id="ProtNLM"/>
    </source>
</evidence>
<dbReference type="OrthoDB" id="5456223at2"/>
<dbReference type="EMBL" id="BDFE01000007">
    <property type="protein sequence ID" value="GAU07794.1"/>
    <property type="molecule type" value="Genomic_DNA"/>
</dbReference>
<accession>A0A194AG90</accession>
<dbReference type="Proteomes" id="UP000095200">
    <property type="component" value="Unassembled WGS sequence"/>
</dbReference>
<gene>
    <name evidence="1" type="ORF">DPF_0493</name>
</gene>
<dbReference type="Gene3D" id="3.30.300.20">
    <property type="match status" value="1"/>
</dbReference>
<organism evidence="1 2">
    <name type="scientific">Desulfoplanes formicivorans</name>
    <dbReference type="NCBI Taxonomy" id="1592317"/>
    <lineage>
        <taxon>Bacteria</taxon>
        <taxon>Pseudomonadati</taxon>
        <taxon>Thermodesulfobacteriota</taxon>
        <taxon>Desulfovibrionia</taxon>
        <taxon>Desulfovibrionales</taxon>
        <taxon>Desulfoplanaceae</taxon>
        <taxon>Desulfoplanes</taxon>
    </lineage>
</organism>
<evidence type="ECO:0000313" key="2">
    <source>
        <dbReference type="Proteomes" id="UP000095200"/>
    </source>
</evidence>